<evidence type="ECO:0000313" key="1">
    <source>
        <dbReference type="EMBL" id="TKJ38428.1"/>
    </source>
</evidence>
<dbReference type="EMBL" id="NJBN01000010">
    <property type="protein sequence ID" value="TKJ38428.1"/>
    <property type="molecule type" value="Genomic_DNA"/>
</dbReference>
<proteinExistence type="predicted"/>
<comment type="caution">
    <text evidence="1">The sequence shown here is derived from an EMBL/GenBank/DDBJ whole genome shotgun (WGS) entry which is preliminary data.</text>
</comment>
<dbReference type="AlphaFoldDB" id="A0A532UU06"/>
<organism evidence="1 2">
    <name type="scientific">candidate division LCP-89 bacterium B3_LCP</name>
    <dbReference type="NCBI Taxonomy" id="2012998"/>
    <lineage>
        <taxon>Bacteria</taxon>
        <taxon>Pseudomonadati</taxon>
        <taxon>Bacteria division LCP-89</taxon>
    </lineage>
</organism>
<reference evidence="1 2" key="1">
    <citation type="submission" date="2017-06" db="EMBL/GenBank/DDBJ databases">
        <title>Novel microbial phyla capable of carbon fixation and sulfur reduction in deep-sea sediments.</title>
        <authorList>
            <person name="Huang J."/>
            <person name="Baker B."/>
            <person name="Wang Y."/>
        </authorList>
    </citation>
    <scope>NUCLEOTIDE SEQUENCE [LARGE SCALE GENOMIC DNA]</scope>
    <source>
        <strain evidence="1">B3_LCP</strain>
    </source>
</reference>
<name>A0A532UU06_UNCL8</name>
<evidence type="ECO:0000313" key="2">
    <source>
        <dbReference type="Proteomes" id="UP000319619"/>
    </source>
</evidence>
<dbReference type="Proteomes" id="UP000319619">
    <property type="component" value="Unassembled WGS sequence"/>
</dbReference>
<accession>A0A532UU06</accession>
<gene>
    <name evidence="1" type="ORF">CEE37_12990</name>
</gene>
<protein>
    <submittedName>
        <fullName evidence="1">Uncharacterized protein</fullName>
    </submittedName>
</protein>
<sequence length="337" mass="38197">MQVRDNNTQLLYGLFQSICGWALDTGYKDISGMKNLLKLAMVDTCHKRHEDKSTLAGQMAIVADLGISLRNVQYSLKALEEVQDLTSGFVKIREIQKEITIILLAEPQTEEQILHEISYLIHAPHDLQKRTLKTILRDMVKKDILRTSEENGATYFNASGPHISLFDTTDLSSRVSGLLTHINAYNNTIGRPLYKIFAVSHSQARGLHKAIHEFLLGTGNAYEHECSEANSVTKPYYFYIGSAPNKNPGTRPPISEAILEVIKARFNDPESTSMIRNHWYHLTPSAARCVYNEVRKFVEHEGILASQESDLREVHPFTFYFGLADRQRSDSIEENQS</sequence>